<dbReference type="RefSeq" id="WP_066770573.1">
    <property type="nucleotide sequence ID" value="NZ_CP013244.1"/>
</dbReference>
<dbReference type="KEGG" id="cbot:ATE48_09400"/>
<name>A0A1B1AHV1_9PROT</name>
<dbReference type="InterPro" id="IPR038444">
    <property type="entry name" value="DUF465_sf"/>
</dbReference>
<gene>
    <name evidence="1" type="ORF">ATE48_09400</name>
</gene>
<evidence type="ECO:0000313" key="1">
    <source>
        <dbReference type="EMBL" id="ANP46120.1"/>
    </source>
</evidence>
<dbReference type="AlphaFoldDB" id="A0A1B1AHV1"/>
<organism evidence="1 2">
    <name type="scientific">Candidatus Viadribacter manganicus</name>
    <dbReference type="NCBI Taxonomy" id="1759059"/>
    <lineage>
        <taxon>Bacteria</taxon>
        <taxon>Pseudomonadati</taxon>
        <taxon>Pseudomonadota</taxon>
        <taxon>Alphaproteobacteria</taxon>
        <taxon>Hyphomonadales</taxon>
        <taxon>Hyphomonadaceae</taxon>
        <taxon>Candidatus Viadribacter</taxon>
    </lineage>
</organism>
<evidence type="ECO:0000313" key="2">
    <source>
        <dbReference type="Proteomes" id="UP000092498"/>
    </source>
</evidence>
<dbReference type="EMBL" id="CP013244">
    <property type="protein sequence ID" value="ANP46120.1"/>
    <property type="molecule type" value="Genomic_DNA"/>
</dbReference>
<dbReference type="STRING" id="1759059.ATE48_09400"/>
<sequence>MQTEHLDHALEQEFAGHGQTIHNLKVSDPAFKSLLELNHQIWREIHNIENGVTAASDDYLTALRKQRLSILDDVARHISAAEQ</sequence>
<keyword evidence="2" id="KW-1185">Reference proteome</keyword>
<dbReference type="Gene3D" id="6.10.280.50">
    <property type="match status" value="1"/>
</dbReference>
<accession>A0A1B1AHV1</accession>
<proteinExistence type="predicted"/>
<evidence type="ECO:0008006" key="3">
    <source>
        <dbReference type="Google" id="ProtNLM"/>
    </source>
</evidence>
<dbReference type="Proteomes" id="UP000092498">
    <property type="component" value="Chromosome"/>
</dbReference>
<dbReference type="InParanoid" id="A0A1B1AHV1"/>
<protein>
    <recommendedName>
        <fullName evidence="3">DUF465 domain-containing protein</fullName>
    </recommendedName>
</protein>
<dbReference type="OrthoDB" id="1263265at2"/>
<reference evidence="1 2" key="1">
    <citation type="submission" date="2015-11" db="EMBL/GenBank/DDBJ databases">
        <title>Whole-Genome Sequence of Candidatus Oderbacter manganicum from the National Park Lower Oder Valley, Germany.</title>
        <authorList>
            <person name="Braun B."/>
            <person name="Liere K."/>
            <person name="Szewzyk U."/>
        </authorList>
    </citation>
    <scope>NUCLEOTIDE SEQUENCE [LARGE SCALE GENOMIC DNA]</scope>
    <source>
        <strain evidence="1 2">OTSz_A_272</strain>
    </source>
</reference>